<dbReference type="RefSeq" id="WP_249586536.1">
    <property type="nucleotide sequence ID" value="NZ_BAAAQL010000008.1"/>
</dbReference>
<dbReference type="Pfam" id="PF00589">
    <property type="entry name" value="Phage_integrase"/>
    <property type="match status" value="1"/>
</dbReference>
<organism evidence="6 7">
    <name type="scientific">Streptomyces durmitorensis</name>
    <dbReference type="NCBI Taxonomy" id="319947"/>
    <lineage>
        <taxon>Bacteria</taxon>
        <taxon>Bacillati</taxon>
        <taxon>Actinomycetota</taxon>
        <taxon>Actinomycetes</taxon>
        <taxon>Kitasatosporales</taxon>
        <taxon>Streptomycetaceae</taxon>
        <taxon>Streptomyces</taxon>
    </lineage>
</organism>
<dbReference type="PROSITE" id="PS51900">
    <property type="entry name" value="CB"/>
    <property type="match status" value="1"/>
</dbReference>
<gene>
    <name evidence="6" type="ORF">M4V62_08020</name>
</gene>
<dbReference type="InterPro" id="IPR002104">
    <property type="entry name" value="Integrase_catalytic"/>
</dbReference>
<keyword evidence="2" id="KW-0233">DNA recombination</keyword>
<dbReference type="Gene3D" id="1.10.443.10">
    <property type="entry name" value="Intergrase catalytic core"/>
    <property type="match status" value="1"/>
</dbReference>
<dbReference type="PANTHER" id="PTHR30349">
    <property type="entry name" value="PHAGE INTEGRASE-RELATED"/>
    <property type="match status" value="1"/>
</dbReference>
<evidence type="ECO:0000256" key="2">
    <source>
        <dbReference type="ARBA" id="ARBA00023172"/>
    </source>
</evidence>
<protein>
    <submittedName>
        <fullName evidence="6">Tyrosine-type recombinase/integrase</fullName>
    </submittedName>
</protein>
<dbReference type="InterPro" id="IPR050090">
    <property type="entry name" value="Tyrosine_recombinase_XerCD"/>
</dbReference>
<evidence type="ECO:0000313" key="7">
    <source>
        <dbReference type="Proteomes" id="UP000829992"/>
    </source>
</evidence>
<reference evidence="6 7" key="1">
    <citation type="submission" date="2022-05" db="EMBL/GenBank/DDBJ databases">
        <authorList>
            <person name="Zhou X."/>
            <person name="Li K."/>
            <person name="Man Y."/>
        </authorList>
    </citation>
    <scope>NUCLEOTIDE SEQUENCE [LARGE SCALE GENOMIC DNA]</scope>
    <source>
        <strain evidence="6 7">MS405</strain>
    </source>
</reference>
<evidence type="ECO:0000256" key="3">
    <source>
        <dbReference type="PROSITE-ProRule" id="PRU01248"/>
    </source>
</evidence>
<dbReference type="PANTHER" id="PTHR30349:SF81">
    <property type="entry name" value="TYROSINE RECOMBINASE XERC"/>
    <property type="match status" value="1"/>
</dbReference>
<keyword evidence="7" id="KW-1185">Reference proteome</keyword>
<evidence type="ECO:0000259" key="4">
    <source>
        <dbReference type="PROSITE" id="PS51898"/>
    </source>
</evidence>
<sequence length="359" mass="39444">MSEIAIRPDAALDTAVRSAADDWPREALDFASELAAHYPQGDPLPALAGAWIARQKTPNTRSTYIRQFRVWEQYARSRGAHPLEADFPLAEAFSRYLEAAPTMKSVKGGKRGQKEPVGPPHSDRARATLLSACSSFHAYAVRARRKGSDPFELVHRPDLEQADSTTRGSTEEESALLLAAARADSSRAYALLLAMYSMALRLDSALSARVEDLGCDEGHRTLNVRLKGGRRKRKAVPPATGHAIDLYLDGRTEGPLFQTSTGRPLDPKYAWTLVRRLADKAGIKNAATFHPHALKHDAVTHALAAPDVKLHQVQDFADHRDPRTTRLYDQKKGRLDSSPGYGIAARLAERLGDMDGDRG</sequence>
<dbReference type="InterPro" id="IPR011010">
    <property type="entry name" value="DNA_brk_join_enz"/>
</dbReference>
<dbReference type="InterPro" id="IPR044068">
    <property type="entry name" value="CB"/>
</dbReference>
<name>A0ABY4PPI9_9ACTN</name>
<feature type="domain" description="Tyr recombinase" evidence="4">
    <location>
        <begin position="164"/>
        <end position="345"/>
    </location>
</feature>
<dbReference type="EMBL" id="CP097289">
    <property type="protein sequence ID" value="UQT55045.1"/>
    <property type="molecule type" value="Genomic_DNA"/>
</dbReference>
<dbReference type="PROSITE" id="PS51898">
    <property type="entry name" value="TYR_RECOMBINASE"/>
    <property type="match status" value="1"/>
</dbReference>
<feature type="domain" description="Core-binding (CB)" evidence="5">
    <location>
        <begin position="42"/>
        <end position="141"/>
    </location>
</feature>
<dbReference type="InterPro" id="IPR013762">
    <property type="entry name" value="Integrase-like_cat_sf"/>
</dbReference>
<dbReference type="Proteomes" id="UP000829992">
    <property type="component" value="Chromosome"/>
</dbReference>
<keyword evidence="1 3" id="KW-0238">DNA-binding</keyword>
<evidence type="ECO:0000256" key="1">
    <source>
        <dbReference type="ARBA" id="ARBA00023125"/>
    </source>
</evidence>
<accession>A0ABY4PPI9</accession>
<evidence type="ECO:0000313" key="6">
    <source>
        <dbReference type="EMBL" id="UQT55045.1"/>
    </source>
</evidence>
<dbReference type="SUPFAM" id="SSF56349">
    <property type="entry name" value="DNA breaking-rejoining enzymes"/>
    <property type="match status" value="1"/>
</dbReference>
<evidence type="ECO:0000259" key="5">
    <source>
        <dbReference type="PROSITE" id="PS51900"/>
    </source>
</evidence>
<proteinExistence type="predicted"/>